<name>A0A1A8X778_PLAOA</name>
<feature type="transmembrane region" description="Helical" evidence="2">
    <location>
        <begin position="254"/>
        <end position="277"/>
    </location>
</feature>
<dbReference type="EMBL" id="FLQV01002301">
    <property type="protein sequence ID" value="SBT01114.1"/>
    <property type="molecule type" value="Genomic_DNA"/>
</dbReference>
<keyword evidence="2" id="KW-1133">Transmembrane helix</keyword>
<keyword evidence="2" id="KW-0812">Transmembrane</keyword>
<sequence>MSDKEDYDLSILPSYISYNRLDSALHDYSSENKAFWNDNIKNTCIKRTSIFEKLLKGFYYVSYLKKNIDTFYTDRWDYMYFWAGTKLLENAGGCTFLELMYVLQSVKLRNDNQTKYTYDIYEIISKDFQDLKIVYDYFNNYESIKLKIIANNDNCTEKYKQYLHSSFDVYERVKYECQTQVEEPHCKLFNYIVKKHNNIVLKKLTCKGEMPSLSVEEHKQKHLHDSDPEVDLKGEIHTGGTSPSSISDNMMPTYFPILGIFSVLFLLYNFTPFSSWLHNILSKKEIIRHRDYEDESENNFENVYESSDSNSQYGRRNISYHSIINI</sequence>
<accession>A0A1A8X778</accession>
<evidence type="ECO:0000256" key="1">
    <source>
        <dbReference type="SAM" id="MobiDB-lite"/>
    </source>
</evidence>
<evidence type="ECO:0000313" key="3">
    <source>
        <dbReference type="EMBL" id="SBT01114.1"/>
    </source>
</evidence>
<protein>
    <submittedName>
        <fullName evidence="3">PIR Superfamily Protein</fullName>
    </submittedName>
</protein>
<proteinExistence type="predicted"/>
<feature type="region of interest" description="Disordered" evidence="1">
    <location>
        <begin position="224"/>
        <end position="244"/>
    </location>
</feature>
<keyword evidence="2" id="KW-0472">Membrane</keyword>
<feature type="compositionally biased region" description="Basic and acidic residues" evidence="1">
    <location>
        <begin position="224"/>
        <end position="236"/>
    </location>
</feature>
<organism evidence="3 4">
    <name type="scientific">Plasmodium ovale curtisi</name>
    <dbReference type="NCBI Taxonomy" id="864141"/>
    <lineage>
        <taxon>Eukaryota</taxon>
        <taxon>Sar</taxon>
        <taxon>Alveolata</taxon>
        <taxon>Apicomplexa</taxon>
        <taxon>Aconoidasida</taxon>
        <taxon>Haemosporida</taxon>
        <taxon>Plasmodiidae</taxon>
        <taxon>Plasmodium</taxon>
        <taxon>Plasmodium (Plasmodium)</taxon>
    </lineage>
</organism>
<dbReference type="AlphaFoldDB" id="A0A1A8X778"/>
<dbReference type="Proteomes" id="UP000078546">
    <property type="component" value="Unassembled WGS sequence"/>
</dbReference>
<gene>
    <name evidence="3" type="ORF">POVCU1_064620</name>
</gene>
<evidence type="ECO:0000313" key="4">
    <source>
        <dbReference type="Proteomes" id="UP000078546"/>
    </source>
</evidence>
<dbReference type="Pfam" id="PF05795">
    <property type="entry name" value="Plasmodium_Vir"/>
    <property type="match status" value="1"/>
</dbReference>
<reference evidence="4" key="1">
    <citation type="submission" date="2016-05" db="EMBL/GenBank/DDBJ databases">
        <authorList>
            <person name="Naeem Raeece"/>
        </authorList>
    </citation>
    <scope>NUCLEOTIDE SEQUENCE [LARGE SCALE GENOMIC DNA]</scope>
</reference>
<evidence type="ECO:0000256" key="2">
    <source>
        <dbReference type="SAM" id="Phobius"/>
    </source>
</evidence>
<dbReference type="InterPro" id="IPR008780">
    <property type="entry name" value="Plasmodium_Vir"/>
</dbReference>